<comment type="caution">
    <text evidence="2">The sequence shown here is derived from an EMBL/GenBank/DDBJ whole genome shotgun (WGS) entry which is preliminary data.</text>
</comment>
<keyword evidence="3" id="KW-1185">Reference proteome</keyword>
<evidence type="ECO:0000256" key="1">
    <source>
        <dbReference type="SAM" id="Phobius"/>
    </source>
</evidence>
<organism evidence="2 3">
    <name type="scientific">Riccia sorocarpa</name>
    <dbReference type="NCBI Taxonomy" id="122646"/>
    <lineage>
        <taxon>Eukaryota</taxon>
        <taxon>Viridiplantae</taxon>
        <taxon>Streptophyta</taxon>
        <taxon>Embryophyta</taxon>
        <taxon>Marchantiophyta</taxon>
        <taxon>Marchantiopsida</taxon>
        <taxon>Marchantiidae</taxon>
        <taxon>Marchantiales</taxon>
        <taxon>Ricciaceae</taxon>
        <taxon>Riccia</taxon>
    </lineage>
</organism>
<dbReference type="Proteomes" id="UP001633002">
    <property type="component" value="Unassembled WGS sequence"/>
</dbReference>
<feature type="transmembrane region" description="Helical" evidence="1">
    <location>
        <begin position="73"/>
        <end position="93"/>
    </location>
</feature>
<keyword evidence="1" id="KW-1133">Transmembrane helix</keyword>
<accession>A0ABD3HAY4</accession>
<gene>
    <name evidence="2" type="ORF">R1sor_014991</name>
</gene>
<keyword evidence="1" id="KW-0812">Transmembrane</keyword>
<protein>
    <recommendedName>
        <fullName evidence="4">Major facilitator superfamily (MFS) profile domain-containing protein</fullName>
    </recommendedName>
</protein>
<feature type="transmembrane region" description="Helical" evidence="1">
    <location>
        <begin position="12"/>
        <end position="35"/>
    </location>
</feature>
<proteinExistence type="predicted"/>
<dbReference type="EMBL" id="JBJQOH010000004">
    <property type="protein sequence ID" value="KAL3688682.1"/>
    <property type="molecule type" value="Genomic_DNA"/>
</dbReference>
<name>A0ABD3HAY4_9MARC</name>
<keyword evidence="1" id="KW-0472">Membrane</keyword>
<evidence type="ECO:0000313" key="2">
    <source>
        <dbReference type="EMBL" id="KAL3688682.1"/>
    </source>
</evidence>
<sequence>MGFAERSVFERGRAVLPLAPLLSALIIYTAGYVAVYPSIVDIMLNAICPGQVDNWLTNNDPGFILVRNAGSSLVSGIGAVLLAPIIGGLADLYGRKPVFMFVLGSSAVPSRKKI</sequence>
<evidence type="ECO:0000313" key="3">
    <source>
        <dbReference type="Proteomes" id="UP001633002"/>
    </source>
</evidence>
<reference evidence="2 3" key="1">
    <citation type="submission" date="2024-09" db="EMBL/GenBank/DDBJ databases">
        <title>Chromosome-scale assembly of Riccia sorocarpa.</title>
        <authorList>
            <person name="Paukszto L."/>
        </authorList>
    </citation>
    <scope>NUCLEOTIDE SEQUENCE [LARGE SCALE GENOMIC DNA]</scope>
    <source>
        <strain evidence="2">LP-2024</strain>
        <tissue evidence="2">Aerial parts of the thallus</tissue>
    </source>
</reference>
<dbReference type="AlphaFoldDB" id="A0ABD3HAY4"/>
<evidence type="ECO:0008006" key="4">
    <source>
        <dbReference type="Google" id="ProtNLM"/>
    </source>
</evidence>